<reference evidence="2" key="1">
    <citation type="submission" date="2015-12" db="EMBL/GenBank/DDBJ databases">
        <title>Gene expression during late stages of embryo sac development: a critical building block for successful pollen-pistil interactions.</title>
        <authorList>
            <person name="Liu Y."/>
            <person name="Joly V."/>
            <person name="Sabar M."/>
            <person name="Matton D.P."/>
        </authorList>
    </citation>
    <scope>NUCLEOTIDE SEQUENCE</scope>
</reference>
<name>A0A0V0H751_SOLCH</name>
<organism evidence="2">
    <name type="scientific">Solanum chacoense</name>
    <name type="common">Chaco potato</name>
    <dbReference type="NCBI Taxonomy" id="4108"/>
    <lineage>
        <taxon>Eukaryota</taxon>
        <taxon>Viridiplantae</taxon>
        <taxon>Streptophyta</taxon>
        <taxon>Embryophyta</taxon>
        <taxon>Tracheophyta</taxon>
        <taxon>Spermatophyta</taxon>
        <taxon>Magnoliopsida</taxon>
        <taxon>eudicotyledons</taxon>
        <taxon>Gunneridae</taxon>
        <taxon>Pentapetalae</taxon>
        <taxon>asterids</taxon>
        <taxon>lamiids</taxon>
        <taxon>Solanales</taxon>
        <taxon>Solanaceae</taxon>
        <taxon>Solanoideae</taxon>
        <taxon>Solaneae</taxon>
        <taxon>Solanum</taxon>
    </lineage>
</organism>
<sequence length="68" mass="7988">MRSLNYPLKFSKFSRKSTPNITTPSKIPNKMKRKKNHGKMPIVCEEDSVQFVENNTLVILYSLVYFLH</sequence>
<dbReference type="EMBL" id="GEDG01024514">
    <property type="protein sequence ID" value="JAP15914.1"/>
    <property type="molecule type" value="Transcribed_RNA"/>
</dbReference>
<evidence type="ECO:0000256" key="1">
    <source>
        <dbReference type="SAM" id="MobiDB-lite"/>
    </source>
</evidence>
<proteinExistence type="predicted"/>
<feature type="compositionally biased region" description="Polar residues" evidence="1">
    <location>
        <begin position="16"/>
        <end position="26"/>
    </location>
</feature>
<feature type="region of interest" description="Disordered" evidence="1">
    <location>
        <begin position="16"/>
        <end position="35"/>
    </location>
</feature>
<accession>A0A0V0H751</accession>
<protein>
    <submittedName>
        <fullName evidence="2">Putative ovule protein</fullName>
    </submittedName>
</protein>
<evidence type="ECO:0000313" key="2">
    <source>
        <dbReference type="EMBL" id="JAP15914.1"/>
    </source>
</evidence>
<dbReference type="AlphaFoldDB" id="A0A0V0H751"/>